<name>A0A8E2E5A5_9PEZI</name>
<sequence>MRFFVPLAILATIGSTFAQAPANQSICDKYTTTLLKYNNATSQYTLLTLLVNTVVVGNYTEPNTVIMVPGILATGTFNGEAISSQYFLTHLYRFFGKVLGYGGGGMANVHRFMNLHSKQVGYFIHQVGLAATSFGVATDDATTVGIALAKLFGYCCSLPTTVIPEAEPQLESIFQNASCPLDPMATCTAYPSNGTVPVPMISNSMMNSTSTVSWPGMSEAMILPPTGAAQATGAAAVVGVGLGSATLGAMALAFML</sequence>
<proteinExistence type="predicted"/>
<evidence type="ECO:0000256" key="2">
    <source>
        <dbReference type="SAM" id="SignalP"/>
    </source>
</evidence>
<keyword evidence="1" id="KW-1133">Transmembrane helix</keyword>
<evidence type="ECO:0000313" key="4">
    <source>
        <dbReference type="Proteomes" id="UP000250266"/>
    </source>
</evidence>
<keyword evidence="1" id="KW-0812">Transmembrane</keyword>
<organism evidence="3 4">
    <name type="scientific">Lepidopterella palustris CBS 459.81</name>
    <dbReference type="NCBI Taxonomy" id="1314670"/>
    <lineage>
        <taxon>Eukaryota</taxon>
        <taxon>Fungi</taxon>
        <taxon>Dikarya</taxon>
        <taxon>Ascomycota</taxon>
        <taxon>Pezizomycotina</taxon>
        <taxon>Dothideomycetes</taxon>
        <taxon>Pleosporomycetidae</taxon>
        <taxon>Mytilinidiales</taxon>
        <taxon>Argynnaceae</taxon>
        <taxon>Lepidopterella</taxon>
    </lineage>
</organism>
<reference evidence="3 4" key="1">
    <citation type="journal article" date="2016" name="Nat. Commun.">
        <title>Ectomycorrhizal ecology is imprinted in the genome of the dominant symbiotic fungus Cenococcum geophilum.</title>
        <authorList>
            <consortium name="DOE Joint Genome Institute"/>
            <person name="Peter M."/>
            <person name="Kohler A."/>
            <person name="Ohm R.A."/>
            <person name="Kuo A."/>
            <person name="Krutzmann J."/>
            <person name="Morin E."/>
            <person name="Arend M."/>
            <person name="Barry K.W."/>
            <person name="Binder M."/>
            <person name="Choi C."/>
            <person name="Clum A."/>
            <person name="Copeland A."/>
            <person name="Grisel N."/>
            <person name="Haridas S."/>
            <person name="Kipfer T."/>
            <person name="LaButti K."/>
            <person name="Lindquist E."/>
            <person name="Lipzen A."/>
            <person name="Maire R."/>
            <person name="Meier B."/>
            <person name="Mihaltcheva S."/>
            <person name="Molinier V."/>
            <person name="Murat C."/>
            <person name="Poggeler S."/>
            <person name="Quandt C.A."/>
            <person name="Sperisen C."/>
            <person name="Tritt A."/>
            <person name="Tisserant E."/>
            <person name="Crous P.W."/>
            <person name="Henrissat B."/>
            <person name="Nehls U."/>
            <person name="Egli S."/>
            <person name="Spatafora J.W."/>
            <person name="Grigoriev I.V."/>
            <person name="Martin F.M."/>
        </authorList>
    </citation>
    <scope>NUCLEOTIDE SEQUENCE [LARGE SCALE GENOMIC DNA]</scope>
    <source>
        <strain evidence="3 4">CBS 459.81</strain>
    </source>
</reference>
<evidence type="ECO:0000313" key="3">
    <source>
        <dbReference type="EMBL" id="OCK77456.1"/>
    </source>
</evidence>
<feature type="chain" id="PRO_5034391242" description="Secreted protein" evidence="2">
    <location>
        <begin position="19"/>
        <end position="256"/>
    </location>
</feature>
<keyword evidence="2" id="KW-0732">Signal</keyword>
<protein>
    <recommendedName>
        <fullName evidence="5">Secreted protein</fullName>
    </recommendedName>
</protein>
<feature type="transmembrane region" description="Helical" evidence="1">
    <location>
        <begin position="233"/>
        <end position="255"/>
    </location>
</feature>
<dbReference type="Proteomes" id="UP000250266">
    <property type="component" value="Unassembled WGS sequence"/>
</dbReference>
<dbReference type="OrthoDB" id="2110578at2759"/>
<dbReference type="EMBL" id="KV745127">
    <property type="protein sequence ID" value="OCK77456.1"/>
    <property type="molecule type" value="Genomic_DNA"/>
</dbReference>
<accession>A0A8E2E5A5</accession>
<keyword evidence="1" id="KW-0472">Membrane</keyword>
<gene>
    <name evidence="3" type="ORF">K432DRAFT_418620</name>
</gene>
<keyword evidence="4" id="KW-1185">Reference proteome</keyword>
<evidence type="ECO:0008006" key="5">
    <source>
        <dbReference type="Google" id="ProtNLM"/>
    </source>
</evidence>
<feature type="signal peptide" evidence="2">
    <location>
        <begin position="1"/>
        <end position="18"/>
    </location>
</feature>
<evidence type="ECO:0000256" key="1">
    <source>
        <dbReference type="SAM" id="Phobius"/>
    </source>
</evidence>
<dbReference type="AlphaFoldDB" id="A0A8E2E5A5"/>